<dbReference type="Proteomes" id="UP001500752">
    <property type="component" value="Unassembled WGS sequence"/>
</dbReference>
<sequence>MSDDTTTPKRGKRTARSSSTESGSTSPVVRRRAATATALAAVAALAVGLAGYALSTPPRGADDAARAAAQGAAETPGGGEESPSAVETPSDSPAEATAEPTEDDADAGAKEDAEKDAAKEADASQPTGSPDAPGVAPDARLAETEQPVADPVAFGKKATAGSFEVSVSKLEAIEGKAEGIGEVAGPAIRFVVTVRNTSDTELSLDAAVVTAEYGKDAVPATELSQSGAKGFPATVAAGKDASGTFVFQVPTKERGSVRILVNQSASEKVAAFEGAAPTGKG</sequence>
<feature type="region of interest" description="Disordered" evidence="2">
    <location>
        <begin position="53"/>
        <end position="150"/>
    </location>
</feature>
<evidence type="ECO:0000256" key="1">
    <source>
        <dbReference type="ARBA" id="ARBA00022729"/>
    </source>
</evidence>
<feature type="compositionally biased region" description="Low complexity" evidence="2">
    <location>
        <begin position="66"/>
        <end position="85"/>
    </location>
</feature>
<dbReference type="InterPro" id="IPR029050">
    <property type="entry name" value="Immunoprotect_excell_Ig-like"/>
</dbReference>
<keyword evidence="1" id="KW-0732">Signal</keyword>
<dbReference type="Pfam" id="PF11611">
    <property type="entry name" value="DUF4352"/>
    <property type="match status" value="1"/>
</dbReference>
<keyword evidence="6" id="KW-1185">Reference proteome</keyword>
<dbReference type="Gene3D" id="2.60.40.1240">
    <property type="match status" value="1"/>
</dbReference>
<dbReference type="InterPro" id="IPR029051">
    <property type="entry name" value="DUF4352"/>
</dbReference>
<keyword evidence="3" id="KW-0472">Membrane</keyword>
<dbReference type="EMBL" id="BAABEO010000023">
    <property type="protein sequence ID" value="GAA3693005.1"/>
    <property type="molecule type" value="Genomic_DNA"/>
</dbReference>
<keyword evidence="3" id="KW-0812">Transmembrane</keyword>
<organism evidence="5 6">
    <name type="scientific">Arthrobacter ginkgonis</name>
    <dbReference type="NCBI Taxonomy" id="1630594"/>
    <lineage>
        <taxon>Bacteria</taxon>
        <taxon>Bacillati</taxon>
        <taxon>Actinomycetota</taxon>
        <taxon>Actinomycetes</taxon>
        <taxon>Micrococcales</taxon>
        <taxon>Micrococcaceae</taxon>
        <taxon>Arthrobacter</taxon>
    </lineage>
</organism>
<accession>A0ABP7CLX4</accession>
<protein>
    <recommendedName>
        <fullName evidence="4">DUF4352 domain-containing protein</fullName>
    </recommendedName>
</protein>
<feature type="compositionally biased region" description="Basic and acidic residues" evidence="2">
    <location>
        <begin position="107"/>
        <end position="122"/>
    </location>
</feature>
<feature type="region of interest" description="Disordered" evidence="2">
    <location>
        <begin position="1"/>
        <end position="33"/>
    </location>
</feature>
<evidence type="ECO:0000256" key="2">
    <source>
        <dbReference type="SAM" id="MobiDB-lite"/>
    </source>
</evidence>
<evidence type="ECO:0000313" key="6">
    <source>
        <dbReference type="Proteomes" id="UP001500752"/>
    </source>
</evidence>
<feature type="compositionally biased region" description="Low complexity" evidence="2">
    <location>
        <begin position="17"/>
        <end position="33"/>
    </location>
</feature>
<proteinExistence type="predicted"/>
<keyword evidence="3" id="KW-1133">Transmembrane helix</keyword>
<gene>
    <name evidence="5" type="ORF">GCM10023081_32970</name>
</gene>
<reference evidence="6" key="1">
    <citation type="journal article" date="2019" name="Int. J. Syst. Evol. Microbiol.">
        <title>The Global Catalogue of Microorganisms (GCM) 10K type strain sequencing project: providing services to taxonomists for standard genome sequencing and annotation.</title>
        <authorList>
            <consortium name="The Broad Institute Genomics Platform"/>
            <consortium name="The Broad Institute Genome Sequencing Center for Infectious Disease"/>
            <person name="Wu L."/>
            <person name="Ma J."/>
        </authorList>
    </citation>
    <scope>NUCLEOTIDE SEQUENCE [LARGE SCALE GENOMIC DNA]</scope>
    <source>
        <strain evidence="6">JCM 30742</strain>
    </source>
</reference>
<name>A0ABP7CLX4_9MICC</name>
<evidence type="ECO:0000313" key="5">
    <source>
        <dbReference type="EMBL" id="GAA3693005.1"/>
    </source>
</evidence>
<feature type="transmembrane region" description="Helical" evidence="3">
    <location>
        <begin position="33"/>
        <end position="54"/>
    </location>
</feature>
<evidence type="ECO:0000259" key="4">
    <source>
        <dbReference type="Pfam" id="PF11611"/>
    </source>
</evidence>
<comment type="caution">
    <text evidence="5">The sequence shown here is derived from an EMBL/GenBank/DDBJ whole genome shotgun (WGS) entry which is preliminary data.</text>
</comment>
<feature type="domain" description="DUF4352" evidence="4">
    <location>
        <begin position="154"/>
        <end position="261"/>
    </location>
</feature>
<evidence type="ECO:0000256" key="3">
    <source>
        <dbReference type="SAM" id="Phobius"/>
    </source>
</evidence>